<reference evidence="9 10" key="1">
    <citation type="journal article" date="2015" name="Int. J. Syst. Evol. Microbiol.">
        <title>Rhizobium anhuiense sp. nov., isolated from effective nodules of Vicia faba and Pisum sativum.</title>
        <authorList>
            <person name="Zhang Y.J."/>
            <person name="Zheng W.T."/>
            <person name="Everall I."/>
            <person name="Young J.P."/>
            <person name="Zhang X.X."/>
            <person name="Tian C.F."/>
            <person name="Sui X.H."/>
            <person name="Wang E.T."/>
            <person name="Chen W.X."/>
        </authorList>
    </citation>
    <scope>NUCLEOTIDE SEQUENCE [LARGE SCALE GENOMIC DNA]</scope>
    <source>
        <strain evidence="9 10">CCBAU 23252</strain>
    </source>
</reference>
<feature type="binding site" evidence="8">
    <location>
        <position position="125"/>
    </location>
    <ligand>
        <name>[2Fe-2S] cluster</name>
        <dbReference type="ChEBI" id="CHEBI:190135"/>
    </ligand>
</feature>
<comment type="catalytic activity">
    <reaction evidence="7">
        <text>a quinone + NADH + 5 H(+)(in) = a quinol + NAD(+) + 4 H(+)(out)</text>
        <dbReference type="Rhea" id="RHEA:57888"/>
        <dbReference type="ChEBI" id="CHEBI:15378"/>
        <dbReference type="ChEBI" id="CHEBI:24646"/>
        <dbReference type="ChEBI" id="CHEBI:57540"/>
        <dbReference type="ChEBI" id="CHEBI:57945"/>
        <dbReference type="ChEBI" id="CHEBI:132124"/>
    </reaction>
</comment>
<dbReference type="InterPro" id="IPR036249">
    <property type="entry name" value="Thioredoxin-like_sf"/>
</dbReference>
<dbReference type="InterPro" id="IPR028431">
    <property type="entry name" value="NADP_DH_HndA-like"/>
</dbReference>
<dbReference type="GO" id="GO:0051537">
    <property type="term" value="F:2 iron, 2 sulfur cluster binding"/>
    <property type="evidence" value="ECO:0007669"/>
    <property type="project" value="UniProtKB-KW"/>
</dbReference>
<feature type="binding site" evidence="8">
    <location>
        <position position="89"/>
    </location>
    <ligand>
        <name>[2Fe-2S] cluster</name>
        <dbReference type="ChEBI" id="CHEBI:190135"/>
    </ligand>
</feature>
<evidence type="ECO:0000313" key="9">
    <source>
        <dbReference type="EMBL" id="RUL97782.1"/>
    </source>
</evidence>
<evidence type="ECO:0000256" key="8">
    <source>
        <dbReference type="PIRSR" id="PIRSR000216-1"/>
    </source>
</evidence>
<comment type="similarity">
    <text evidence="1">Belongs to the complex I 24 kDa subunit family.</text>
</comment>
<evidence type="ECO:0000313" key="10">
    <source>
        <dbReference type="Proteomes" id="UP000273611"/>
    </source>
</evidence>
<comment type="cofactor">
    <cofactor evidence="6">
        <name>[2Fe-2S] cluster</name>
        <dbReference type="ChEBI" id="CHEBI:190135"/>
    </cofactor>
</comment>
<dbReference type="GO" id="GO:0016491">
    <property type="term" value="F:oxidoreductase activity"/>
    <property type="evidence" value="ECO:0007669"/>
    <property type="project" value="InterPro"/>
</dbReference>
<dbReference type="RefSeq" id="WP_028756028.1">
    <property type="nucleotide sequence ID" value="NZ_BMFI01000014.1"/>
</dbReference>
<evidence type="ECO:0000256" key="1">
    <source>
        <dbReference type="ARBA" id="ARBA00010643"/>
    </source>
</evidence>
<evidence type="ECO:0000256" key="7">
    <source>
        <dbReference type="ARBA" id="ARBA00047712"/>
    </source>
</evidence>
<organism evidence="9 10">
    <name type="scientific">Rhizobium anhuiense</name>
    <dbReference type="NCBI Taxonomy" id="1184720"/>
    <lineage>
        <taxon>Bacteria</taxon>
        <taxon>Pseudomonadati</taxon>
        <taxon>Pseudomonadota</taxon>
        <taxon>Alphaproteobacteria</taxon>
        <taxon>Hyphomicrobiales</taxon>
        <taxon>Rhizobiaceae</taxon>
        <taxon>Rhizobium/Agrobacterium group</taxon>
        <taxon>Rhizobium</taxon>
    </lineage>
</organism>
<dbReference type="Gene3D" id="1.10.10.1590">
    <property type="entry name" value="NADH-quinone oxidoreductase subunit E"/>
    <property type="match status" value="1"/>
</dbReference>
<dbReference type="PIRSF" id="PIRSF000216">
    <property type="entry name" value="NADH_DH_24kDa"/>
    <property type="match status" value="1"/>
</dbReference>
<feature type="binding site" evidence="8">
    <location>
        <position position="129"/>
    </location>
    <ligand>
        <name>[2Fe-2S] cluster</name>
        <dbReference type="ChEBI" id="CHEBI:190135"/>
    </ligand>
</feature>
<dbReference type="InterPro" id="IPR041921">
    <property type="entry name" value="NuoE_N"/>
</dbReference>
<evidence type="ECO:0000256" key="6">
    <source>
        <dbReference type="ARBA" id="ARBA00034078"/>
    </source>
</evidence>
<dbReference type="CDD" id="cd03081">
    <property type="entry name" value="TRX_Fd_NuoE_FDH_gamma"/>
    <property type="match status" value="1"/>
</dbReference>
<dbReference type="Pfam" id="PF01257">
    <property type="entry name" value="2Fe-2S_thioredx"/>
    <property type="match status" value="1"/>
</dbReference>
<protein>
    <submittedName>
        <fullName evidence="9">Formate dehydrogenase subunit gamma</fullName>
    </submittedName>
</protein>
<dbReference type="Gene3D" id="3.40.30.10">
    <property type="entry name" value="Glutaredoxin"/>
    <property type="match status" value="1"/>
</dbReference>
<dbReference type="EMBL" id="RIBW01000015">
    <property type="protein sequence ID" value="RUL97782.1"/>
    <property type="molecule type" value="Genomic_DNA"/>
</dbReference>
<evidence type="ECO:0000256" key="3">
    <source>
        <dbReference type="ARBA" id="ARBA00022723"/>
    </source>
</evidence>
<evidence type="ECO:0000256" key="5">
    <source>
        <dbReference type="ARBA" id="ARBA00023014"/>
    </source>
</evidence>
<dbReference type="AlphaFoldDB" id="A0A3S0SQ11"/>
<dbReference type="FunFam" id="1.10.10.1590:FF:000001">
    <property type="entry name" value="NADH-quinone oxidoreductase subunit E"/>
    <property type="match status" value="1"/>
</dbReference>
<keyword evidence="5 8" id="KW-0411">Iron-sulfur</keyword>
<evidence type="ECO:0000256" key="4">
    <source>
        <dbReference type="ARBA" id="ARBA00023004"/>
    </source>
</evidence>
<dbReference type="Proteomes" id="UP000273611">
    <property type="component" value="Unassembled WGS sequence"/>
</dbReference>
<dbReference type="PANTHER" id="PTHR43342:SF1">
    <property type="entry name" value="BIFURCATING [FEFE] HYDROGENASE GAMMA SUBUNIT"/>
    <property type="match status" value="1"/>
</dbReference>
<comment type="caution">
    <text evidence="9">The sequence shown here is derived from an EMBL/GenBank/DDBJ whole genome shotgun (WGS) entry which is preliminary data.</text>
</comment>
<accession>A0A3S0SQ11</accession>
<name>A0A3S0SQ11_9HYPH</name>
<dbReference type="GO" id="GO:0046872">
    <property type="term" value="F:metal ion binding"/>
    <property type="evidence" value="ECO:0007669"/>
    <property type="project" value="UniProtKB-KW"/>
</dbReference>
<dbReference type="NCBIfam" id="NF004638">
    <property type="entry name" value="PRK05988.1"/>
    <property type="match status" value="1"/>
</dbReference>
<gene>
    <name evidence="9" type="ORF">EEQ99_25600</name>
</gene>
<dbReference type="SUPFAM" id="SSF52833">
    <property type="entry name" value="Thioredoxin-like"/>
    <property type="match status" value="1"/>
</dbReference>
<keyword evidence="4 8" id="KW-0408">Iron</keyword>
<dbReference type="PANTHER" id="PTHR43342">
    <property type="entry name" value="NADH-QUINONE OXIDOREDUCTASE, E SUBUNIT"/>
    <property type="match status" value="1"/>
</dbReference>
<proteinExistence type="inferred from homology"/>
<dbReference type="InterPro" id="IPR002023">
    <property type="entry name" value="NuoE-like"/>
</dbReference>
<sequence length="159" mass="17383">MTIHIAEGDIAARTRAIVADLRFLEGPLLPILHEVQQEFGYVPQEAMPVIAEELNLSRAEVHGVVTFYHDYRDHPAGRHVLKLCRAEACQSMGGDGLAERVKTLLGIDFHQTTLDGGVTLEPVYCLGLCACAPAAMLDGEVYGRIDDQMAAELVAEARR</sequence>
<keyword evidence="3 8" id="KW-0479">Metal-binding</keyword>
<feature type="binding site" evidence="8">
    <location>
        <position position="84"/>
    </location>
    <ligand>
        <name>[2Fe-2S] cluster</name>
        <dbReference type="ChEBI" id="CHEBI:190135"/>
    </ligand>
</feature>
<dbReference type="PROSITE" id="PS01099">
    <property type="entry name" value="COMPLEX1_24K"/>
    <property type="match status" value="1"/>
</dbReference>
<comment type="cofactor">
    <cofactor evidence="8">
        <name>[2Fe-2S] cluster</name>
        <dbReference type="ChEBI" id="CHEBI:190135"/>
    </cofactor>
    <text evidence="8">Binds 1 [2Fe-2S] cluster.</text>
</comment>
<evidence type="ECO:0000256" key="2">
    <source>
        <dbReference type="ARBA" id="ARBA00022714"/>
    </source>
</evidence>
<keyword evidence="2 8" id="KW-0001">2Fe-2S</keyword>